<sequence>MSLLPAVEYVRVSDPKQKGNTSLETQTRDVREWASRLGYEIIKIYRDEAVSGYKKEAAKRPGVIELMRYLKIGDAKAVIFYDETRADRRFSSWVNQVFKPVKGENPMVKFFRVGLEEEWNPWSPEVVLRMITGRQESENKRNKSKDFQKGLLKQEKVQHPGSRPPYGYRYDKETRNLIRVPYEADVVYFIYYVASWGYSSQQISQMLNTLKLIHVKSHTWSASSIDVILTNQTYLGDLYWNLRSLESDLENQGQQMTLFKDVVPAIIPVYLWEIVQSLREIKQQNKRAISTSHLYQGLLVCKKCGIHLRIKDQTPSKPTKKYVYYYCSQCHTRFETTTLDNKILHKFISEWVSTLDKQINVAKLELSTWNKILSTNLEHLELKQLELQHKLKVCDPDTPNYTNWVDLLQNQLFENKHEMDHVKVTIQRISSLLQNDNLSLTINHYRDYAIQEFNDTELRTLMIVLLRSIIISGDGAVTIEYRYTPHVDIHSDMDVLKKRLEGSRLEAQSQKHI</sequence>
<dbReference type="Proteomes" id="UP001164761">
    <property type="component" value="Chromosome"/>
</dbReference>
<dbReference type="Gene3D" id="3.90.1750.20">
    <property type="entry name" value="Putative Large Serine Recombinase, Chain B, Domain 2"/>
    <property type="match status" value="1"/>
</dbReference>
<organism evidence="4 5">
    <name type="scientific">Alicyclobacillus fastidiosus</name>
    <dbReference type="NCBI Taxonomy" id="392011"/>
    <lineage>
        <taxon>Bacteria</taxon>
        <taxon>Bacillati</taxon>
        <taxon>Bacillota</taxon>
        <taxon>Bacilli</taxon>
        <taxon>Bacillales</taxon>
        <taxon>Alicyclobacillaceae</taxon>
        <taxon>Alicyclobacillus</taxon>
    </lineage>
</organism>
<dbReference type="InterPro" id="IPR011109">
    <property type="entry name" value="DNA_bind_recombinase_dom"/>
</dbReference>
<dbReference type="EMBL" id="CP104067">
    <property type="protein sequence ID" value="WAH42027.1"/>
    <property type="molecule type" value="Genomic_DNA"/>
</dbReference>
<dbReference type="SMART" id="SM00857">
    <property type="entry name" value="Resolvase"/>
    <property type="match status" value="1"/>
</dbReference>
<dbReference type="PROSITE" id="PS51736">
    <property type="entry name" value="RECOMBINASES_3"/>
    <property type="match status" value="1"/>
</dbReference>
<name>A0ABY6ZGQ3_9BACL</name>
<dbReference type="InterPro" id="IPR038109">
    <property type="entry name" value="DNA_bind_recomb_sf"/>
</dbReference>
<dbReference type="InterPro" id="IPR050639">
    <property type="entry name" value="SSR_resolvase"/>
</dbReference>
<feature type="domain" description="Recombinase" evidence="3">
    <location>
        <begin position="165"/>
        <end position="288"/>
    </location>
</feature>
<dbReference type="PANTHER" id="PTHR30461:SF23">
    <property type="entry name" value="DNA RECOMBINASE-RELATED"/>
    <property type="match status" value="1"/>
</dbReference>
<dbReference type="InterPro" id="IPR025827">
    <property type="entry name" value="Zn_ribbon_recom_dom"/>
</dbReference>
<reference evidence="4" key="1">
    <citation type="submission" date="2022-08" db="EMBL/GenBank/DDBJ databases">
        <title>Alicyclobacillus fastidiosus DSM 17978, complete genome.</title>
        <authorList>
            <person name="Wang Q."/>
            <person name="Cai R."/>
            <person name="Wang Z."/>
        </authorList>
    </citation>
    <scope>NUCLEOTIDE SEQUENCE</scope>
    <source>
        <strain evidence="4">DSM 17978</strain>
    </source>
</reference>
<feature type="region of interest" description="Disordered" evidence="1">
    <location>
        <begin position="137"/>
        <end position="165"/>
    </location>
</feature>
<dbReference type="RefSeq" id="WP_268005922.1">
    <property type="nucleotide sequence ID" value="NZ_BSUT01000001.1"/>
</dbReference>
<gene>
    <name evidence="4" type="ORF">NZD89_00430</name>
</gene>
<dbReference type="InterPro" id="IPR036162">
    <property type="entry name" value="Resolvase-like_N_sf"/>
</dbReference>
<evidence type="ECO:0000256" key="1">
    <source>
        <dbReference type="SAM" id="MobiDB-lite"/>
    </source>
</evidence>
<protein>
    <submittedName>
        <fullName evidence="4">Recombinase family protein</fullName>
    </submittedName>
</protein>
<evidence type="ECO:0000259" key="2">
    <source>
        <dbReference type="PROSITE" id="PS51736"/>
    </source>
</evidence>
<proteinExistence type="predicted"/>
<dbReference type="SUPFAM" id="SSF53041">
    <property type="entry name" value="Resolvase-like"/>
    <property type="match status" value="1"/>
</dbReference>
<evidence type="ECO:0000313" key="4">
    <source>
        <dbReference type="EMBL" id="WAH42027.1"/>
    </source>
</evidence>
<keyword evidence="5" id="KW-1185">Reference proteome</keyword>
<evidence type="ECO:0000259" key="3">
    <source>
        <dbReference type="PROSITE" id="PS51737"/>
    </source>
</evidence>
<dbReference type="Pfam" id="PF00239">
    <property type="entry name" value="Resolvase"/>
    <property type="match status" value="1"/>
</dbReference>
<dbReference type="CDD" id="cd00338">
    <property type="entry name" value="Ser_Recombinase"/>
    <property type="match status" value="1"/>
</dbReference>
<dbReference type="Pfam" id="PF07508">
    <property type="entry name" value="Recombinase"/>
    <property type="match status" value="1"/>
</dbReference>
<dbReference type="Gene3D" id="3.40.50.1390">
    <property type="entry name" value="Resolvase, N-terminal catalytic domain"/>
    <property type="match status" value="1"/>
</dbReference>
<accession>A0ABY6ZGQ3</accession>
<dbReference type="Pfam" id="PF13408">
    <property type="entry name" value="Zn_ribbon_recom"/>
    <property type="match status" value="1"/>
</dbReference>
<feature type="domain" description="Resolvase/invertase-type recombinase catalytic" evidence="2">
    <location>
        <begin position="5"/>
        <end position="157"/>
    </location>
</feature>
<dbReference type="PROSITE" id="PS51737">
    <property type="entry name" value="RECOMBINASE_DNA_BIND"/>
    <property type="match status" value="1"/>
</dbReference>
<dbReference type="PANTHER" id="PTHR30461">
    <property type="entry name" value="DNA-INVERTASE FROM LAMBDOID PROPHAGE"/>
    <property type="match status" value="1"/>
</dbReference>
<evidence type="ECO:0000313" key="5">
    <source>
        <dbReference type="Proteomes" id="UP001164761"/>
    </source>
</evidence>
<dbReference type="InterPro" id="IPR006119">
    <property type="entry name" value="Resolv_N"/>
</dbReference>
<feature type="compositionally biased region" description="Basic and acidic residues" evidence="1">
    <location>
        <begin position="137"/>
        <end position="158"/>
    </location>
</feature>